<gene>
    <name evidence="2" type="ORF">FRACA_2150003</name>
</gene>
<evidence type="ECO:0000313" key="3">
    <source>
        <dbReference type="Proteomes" id="UP000234331"/>
    </source>
</evidence>
<dbReference type="Proteomes" id="UP000234331">
    <property type="component" value="Unassembled WGS sequence"/>
</dbReference>
<accession>A0A2I2KQS1</accession>
<dbReference type="SUPFAM" id="SSF54427">
    <property type="entry name" value="NTF2-like"/>
    <property type="match status" value="1"/>
</dbReference>
<dbReference type="AlphaFoldDB" id="A0A2I2KQS1"/>
<reference evidence="2 3" key="1">
    <citation type="submission" date="2017-06" db="EMBL/GenBank/DDBJ databases">
        <authorList>
            <person name="Kim H.J."/>
            <person name="Triplett B.A."/>
        </authorList>
    </citation>
    <scope>NUCLEOTIDE SEQUENCE [LARGE SCALE GENOMIC DNA]</scope>
    <source>
        <strain evidence="2">FRACA_ARgP5</strain>
    </source>
</reference>
<dbReference type="Gene3D" id="3.10.450.50">
    <property type="match status" value="1"/>
</dbReference>
<dbReference type="RefSeq" id="WP_101831773.1">
    <property type="nucleotide sequence ID" value="NZ_FZMO01000130.1"/>
</dbReference>
<dbReference type="OrthoDB" id="1492465at2"/>
<dbReference type="EMBL" id="FZMO01000130">
    <property type="protein sequence ID" value="SNQ48014.1"/>
    <property type="molecule type" value="Genomic_DNA"/>
</dbReference>
<name>A0A2I2KQS1_9ACTN</name>
<proteinExistence type="predicted"/>
<sequence>MSSRLGPWEPATFEERLDRMESLAAIRQLPARYALAIDSRDIAALADLFDPDVTMGDGQTGRAAIQRWFDANLRAPRTSVHLVANHIIDFDDADHARGIVYCRDQLERPESGRWEIGDLQYWDRYVRVDGEWCFARRTFHRWYLVDALTRPSHGAGVNDGSDPLRARQLPEAFESWSRYWAPEPAAPVSSAG</sequence>
<feature type="domain" description="SnoaL-like" evidence="1">
    <location>
        <begin position="19"/>
        <end position="138"/>
    </location>
</feature>
<keyword evidence="3" id="KW-1185">Reference proteome</keyword>
<organism evidence="2 3">
    <name type="scientific">Frankia canadensis</name>
    <dbReference type="NCBI Taxonomy" id="1836972"/>
    <lineage>
        <taxon>Bacteria</taxon>
        <taxon>Bacillati</taxon>
        <taxon>Actinomycetota</taxon>
        <taxon>Actinomycetes</taxon>
        <taxon>Frankiales</taxon>
        <taxon>Frankiaceae</taxon>
        <taxon>Frankia</taxon>
    </lineage>
</organism>
<dbReference type="CDD" id="cd00531">
    <property type="entry name" value="NTF2_like"/>
    <property type="match status" value="1"/>
</dbReference>
<evidence type="ECO:0000259" key="1">
    <source>
        <dbReference type="Pfam" id="PF13577"/>
    </source>
</evidence>
<dbReference type="InterPro" id="IPR032710">
    <property type="entry name" value="NTF2-like_dom_sf"/>
</dbReference>
<dbReference type="Pfam" id="PF13577">
    <property type="entry name" value="SnoaL_4"/>
    <property type="match status" value="1"/>
</dbReference>
<evidence type="ECO:0000313" key="2">
    <source>
        <dbReference type="EMBL" id="SNQ48014.1"/>
    </source>
</evidence>
<dbReference type="InterPro" id="IPR037401">
    <property type="entry name" value="SnoaL-like"/>
</dbReference>
<protein>
    <recommendedName>
        <fullName evidence="1">SnoaL-like domain-containing protein</fullName>
    </recommendedName>
</protein>